<evidence type="ECO:0000256" key="2">
    <source>
        <dbReference type="ARBA" id="ARBA00005836"/>
    </source>
</evidence>
<keyword evidence="3" id="KW-0963">Cytoplasm</keyword>
<evidence type="ECO:0000259" key="9">
    <source>
        <dbReference type="Pfam" id="PF19290"/>
    </source>
</evidence>
<dbReference type="Pfam" id="PF19290">
    <property type="entry name" value="PmbA_TldD_2nd"/>
    <property type="match status" value="1"/>
</dbReference>
<feature type="domain" description="Metalloprotease TldD/E N-terminal" evidence="7">
    <location>
        <begin position="46"/>
        <end position="110"/>
    </location>
</feature>
<dbReference type="GO" id="GO:0008237">
    <property type="term" value="F:metallopeptidase activity"/>
    <property type="evidence" value="ECO:0007669"/>
    <property type="project" value="UniProtKB-KW"/>
</dbReference>
<keyword evidence="5" id="KW-0378">Hydrolase</keyword>
<dbReference type="InterPro" id="IPR045570">
    <property type="entry name" value="Metalloprtase-TldD/E_cen_dom"/>
</dbReference>
<dbReference type="EMBL" id="CP000563">
    <property type="protein sequence ID" value="ABN63276.1"/>
    <property type="molecule type" value="Genomic_DNA"/>
</dbReference>
<dbReference type="Pfam" id="PF01523">
    <property type="entry name" value="PmbA_TldD_1st"/>
    <property type="match status" value="1"/>
</dbReference>
<protein>
    <recommendedName>
        <fullName evidence="12">Metalloprotease PmbA</fullName>
    </recommendedName>
</protein>
<dbReference type="InterPro" id="IPR047657">
    <property type="entry name" value="PmbA"/>
</dbReference>
<reference evidence="10 11" key="1">
    <citation type="submission" date="2007-02" db="EMBL/GenBank/DDBJ databases">
        <title>Complete sequence of chromosome of Shewanella baltica OS155.</title>
        <authorList>
            <consortium name="US DOE Joint Genome Institute"/>
            <person name="Copeland A."/>
            <person name="Lucas S."/>
            <person name="Lapidus A."/>
            <person name="Barry K."/>
            <person name="Detter J.C."/>
            <person name="Glavina del Rio T."/>
            <person name="Hammon N."/>
            <person name="Israni S."/>
            <person name="Dalin E."/>
            <person name="Tice H."/>
            <person name="Pitluck S."/>
            <person name="Sims D.R."/>
            <person name="Brettin T."/>
            <person name="Bruce D."/>
            <person name="Han C."/>
            <person name="Tapia R."/>
            <person name="Brainard J."/>
            <person name="Schmutz J."/>
            <person name="Larimer F."/>
            <person name="Land M."/>
            <person name="Hauser L."/>
            <person name="Kyrpides N."/>
            <person name="Mikhailova N."/>
            <person name="Brettar I."/>
            <person name="Klappenbach J."/>
            <person name="Konstantinidis K."/>
            <person name="Rodrigues J."/>
            <person name="Tiedje J."/>
            <person name="Richardson P."/>
        </authorList>
    </citation>
    <scope>NUCLEOTIDE SEQUENCE [LARGE SCALE GENOMIC DNA]</scope>
    <source>
        <strain evidence="11">OS155 / ATCC BAA-1091</strain>
    </source>
</reference>
<dbReference type="InterPro" id="IPR036059">
    <property type="entry name" value="TldD/PmbA_sf"/>
</dbReference>
<proteinExistence type="inferred from homology"/>
<dbReference type="Pfam" id="PF19289">
    <property type="entry name" value="PmbA_TldD_3rd"/>
    <property type="match status" value="1"/>
</dbReference>
<organism evidence="10 11">
    <name type="scientific">Shewanella baltica (strain OS155 / ATCC BAA-1091)</name>
    <dbReference type="NCBI Taxonomy" id="325240"/>
    <lineage>
        <taxon>Bacteria</taxon>
        <taxon>Pseudomonadati</taxon>
        <taxon>Pseudomonadota</taxon>
        <taxon>Gammaproteobacteria</taxon>
        <taxon>Alteromonadales</taxon>
        <taxon>Shewanellaceae</taxon>
        <taxon>Shewanella</taxon>
    </lineage>
</organism>
<evidence type="ECO:0000256" key="1">
    <source>
        <dbReference type="ARBA" id="ARBA00004496"/>
    </source>
</evidence>
<evidence type="ECO:0000259" key="7">
    <source>
        <dbReference type="Pfam" id="PF01523"/>
    </source>
</evidence>
<evidence type="ECO:0000256" key="5">
    <source>
        <dbReference type="ARBA" id="ARBA00022801"/>
    </source>
</evidence>
<evidence type="ECO:0000259" key="8">
    <source>
        <dbReference type="Pfam" id="PF19289"/>
    </source>
</evidence>
<dbReference type="AlphaFoldDB" id="A3D963"/>
<sequence length="461" mass="49667">MLCYGNCRQRKSSFVSLNRIDSELGALKDAVAVALEYANKLGTNAAEVAISKQQGLSVSTRLKEVETVEFNKDGALGITVYRDGCKGSSSTSDLSPEAIALAVKAADDIARYTSPDPFSGLADKALMASQIRDLQLYYPEDISPDELAQLAIRAETAALDADPRINNSDGASANAHTAVKVYGNSHGFLNGYCSSRYSLSCSVIGEDSEGNMQRDYDYTIARKFSEMLAPETVGLKTAEKTVSRLGARKIATTRLPILLAPDIATGLIGHFIGAISGGSLYRKSSFLLDSINTQIFPDWFNIEEQPHLLGALASANYDSEGVSTQDRRIIDRGMLETYLLTSYSARKLGLTNTGHAGGIYNWTLGHTGQTFDELVKDMGTGLIVTEVMGQGVNMVTGDYSRGAAGFYVENGEIQYPVEEITIAGNLKEMFRGVQAVSKDFDLRSSIRTGGILLSEMKIAGN</sequence>
<dbReference type="GO" id="GO:0006508">
    <property type="term" value="P:proteolysis"/>
    <property type="evidence" value="ECO:0007669"/>
    <property type="project" value="UniProtKB-KW"/>
</dbReference>
<evidence type="ECO:0008006" key="12">
    <source>
        <dbReference type="Google" id="ProtNLM"/>
    </source>
</evidence>
<dbReference type="PANTHER" id="PTHR43421:SF1">
    <property type="entry name" value="METALLOPROTEASE PMBA"/>
    <property type="match status" value="1"/>
</dbReference>
<dbReference type="FunFam" id="3.30.2290.10:FF:000002">
    <property type="entry name" value="Metalloprotease PmbA homolog"/>
    <property type="match status" value="1"/>
</dbReference>
<dbReference type="STRING" id="325240.Sbal_3805"/>
<evidence type="ECO:0000256" key="4">
    <source>
        <dbReference type="ARBA" id="ARBA00022670"/>
    </source>
</evidence>
<feature type="domain" description="Metalloprotease TldD/E central" evidence="9">
    <location>
        <begin position="138"/>
        <end position="245"/>
    </location>
</feature>
<feature type="domain" description="Metalloprotease TldD/E C-terminal" evidence="8">
    <location>
        <begin position="253"/>
        <end position="460"/>
    </location>
</feature>
<dbReference type="InterPro" id="IPR045569">
    <property type="entry name" value="Metalloprtase-TldD/E_C"/>
</dbReference>
<dbReference type="Proteomes" id="UP000001557">
    <property type="component" value="Chromosome"/>
</dbReference>
<name>A3D963_SHEB5</name>
<keyword evidence="6" id="KW-0482">Metalloprotease</keyword>
<dbReference type="GO" id="GO:0005829">
    <property type="term" value="C:cytosol"/>
    <property type="evidence" value="ECO:0007669"/>
    <property type="project" value="TreeGrafter"/>
</dbReference>
<dbReference type="NCBIfam" id="NF008268">
    <property type="entry name" value="PRK11040.1"/>
    <property type="match status" value="1"/>
</dbReference>
<evidence type="ECO:0000256" key="3">
    <source>
        <dbReference type="ARBA" id="ARBA00022490"/>
    </source>
</evidence>
<dbReference type="InterPro" id="IPR035068">
    <property type="entry name" value="TldD/PmbA_N"/>
</dbReference>
<dbReference type="SUPFAM" id="SSF111283">
    <property type="entry name" value="Putative modulator of DNA gyrase, PmbA/TldD"/>
    <property type="match status" value="1"/>
</dbReference>
<accession>A3D963</accession>
<comment type="similarity">
    <text evidence="2">Belongs to the peptidase U62 family.</text>
</comment>
<keyword evidence="4" id="KW-0645">Protease</keyword>
<keyword evidence="11" id="KW-1185">Reference proteome</keyword>
<evidence type="ECO:0000313" key="10">
    <source>
        <dbReference type="EMBL" id="ABN63276.1"/>
    </source>
</evidence>
<dbReference type="PANTHER" id="PTHR43421">
    <property type="entry name" value="METALLOPROTEASE PMBA"/>
    <property type="match status" value="1"/>
</dbReference>
<gene>
    <name evidence="10" type="ordered locus">Sbal_3805</name>
</gene>
<dbReference type="KEGG" id="sbl:Sbal_3805"/>
<dbReference type="InterPro" id="IPR002510">
    <property type="entry name" value="Metalloprtase-TldD/E_N"/>
</dbReference>
<evidence type="ECO:0000256" key="6">
    <source>
        <dbReference type="ARBA" id="ARBA00023049"/>
    </source>
</evidence>
<comment type="subcellular location">
    <subcellularLocation>
        <location evidence="1">Cytoplasm</location>
    </subcellularLocation>
</comment>
<dbReference type="HOGENOM" id="CLU_026425_0_0_6"/>
<evidence type="ECO:0000313" key="11">
    <source>
        <dbReference type="Proteomes" id="UP000001557"/>
    </source>
</evidence>
<dbReference type="Gene3D" id="3.30.2290.10">
    <property type="entry name" value="PmbA/TldD superfamily"/>
    <property type="match status" value="1"/>
</dbReference>